<evidence type="ECO:0000256" key="6">
    <source>
        <dbReference type="ARBA" id="ARBA00022723"/>
    </source>
</evidence>
<dbReference type="CDD" id="cd00685">
    <property type="entry name" value="Trans_IPPS_HT"/>
    <property type="match status" value="1"/>
</dbReference>
<comment type="caution">
    <text evidence="13">The sequence shown here is derived from an EMBL/GenBank/DDBJ whole genome shotgun (WGS) entry which is preliminary data.</text>
</comment>
<evidence type="ECO:0000256" key="7">
    <source>
        <dbReference type="ARBA" id="ARBA00022842"/>
    </source>
</evidence>
<protein>
    <recommendedName>
        <fullName evidence="4">Farnesyl diphosphate synthase</fullName>
        <ecNumber evidence="3">2.5.1.10</ecNumber>
    </recommendedName>
    <alternativeName>
        <fullName evidence="10">(2E,6E)-farnesyl diphosphate synthase</fullName>
    </alternativeName>
    <alternativeName>
        <fullName evidence="9">Geranyltranstransferase</fullName>
    </alternativeName>
</protein>
<dbReference type="PROSITE" id="PS00444">
    <property type="entry name" value="POLYPRENYL_SYNTHASE_2"/>
    <property type="match status" value="1"/>
</dbReference>
<sequence length="313" mass="34602">MASDFDISEIEENIIKFLPEVKGLQKTVLDAMYSAVTGGGKRIRPLIMLETYRFFAGKSADIKAVAPFMSAIEMIHASSLIHDDLPCMDNDTLRRGKPTTWVSYGEDMAVLAGDALIVEAFSVMSEAVLNSDFPKRAAHALNIIAQKTGIKGMIGGQTVDVENTGKPLDKHRLDFIYNLKTSALLEACMMTGAVIGGVYERDAKLIDDIGECALCIGLAFQIQDDILDETSSEAVLGKPIHSDEKNKKTTYVSLYGLEYAQNEVKRLSQKAKDILKNISKADIKDNMRSGVDKECMDYKVLEKIIDKLTYRKN</sequence>
<dbReference type="STRING" id="679200.HMPREF9333_00387"/>
<dbReference type="SUPFAM" id="SSF48576">
    <property type="entry name" value="Terpenoid synthases"/>
    <property type="match status" value="1"/>
</dbReference>
<dbReference type="Proteomes" id="UP000003011">
    <property type="component" value="Unassembled WGS sequence"/>
</dbReference>
<comment type="similarity">
    <text evidence="2 12">Belongs to the FPP/GGPP synthase family.</text>
</comment>
<dbReference type="GO" id="GO:0004337">
    <property type="term" value="F:(2E,6E)-farnesyl diphosphate synthase activity"/>
    <property type="evidence" value="ECO:0007669"/>
    <property type="project" value="UniProtKB-EC"/>
</dbReference>
<evidence type="ECO:0000256" key="3">
    <source>
        <dbReference type="ARBA" id="ARBA00012439"/>
    </source>
</evidence>
<evidence type="ECO:0000256" key="8">
    <source>
        <dbReference type="ARBA" id="ARBA00023229"/>
    </source>
</evidence>
<dbReference type="PATRIC" id="fig|679200.3.peg.413"/>
<dbReference type="FunFam" id="1.10.600.10:FF:000001">
    <property type="entry name" value="Geranylgeranyl diphosphate synthase"/>
    <property type="match status" value="1"/>
</dbReference>
<keyword evidence="5 12" id="KW-0808">Transferase</keyword>
<dbReference type="eggNOG" id="COG0142">
    <property type="taxonomic scope" value="Bacteria"/>
</dbReference>
<dbReference type="PANTHER" id="PTHR43281:SF1">
    <property type="entry name" value="FARNESYL DIPHOSPHATE SYNTHASE"/>
    <property type="match status" value="1"/>
</dbReference>
<keyword evidence="8" id="KW-0414">Isoprene biosynthesis</keyword>
<evidence type="ECO:0000313" key="13">
    <source>
        <dbReference type="EMBL" id="EHI56525.1"/>
    </source>
</evidence>
<dbReference type="HOGENOM" id="CLU_014015_0_1_9"/>
<accession>G5GFP8</accession>
<gene>
    <name evidence="13" type="ORF">HMPREF9333_00387</name>
</gene>
<evidence type="ECO:0000256" key="4">
    <source>
        <dbReference type="ARBA" id="ARBA00015100"/>
    </source>
</evidence>
<keyword evidence="6" id="KW-0479">Metal-binding</keyword>
<dbReference type="InterPro" id="IPR033749">
    <property type="entry name" value="Polyprenyl_synt_CS"/>
</dbReference>
<comment type="catalytic activity">
    <reaction evidence="11">
        <text>isopentenyl diphosphate + (2E)-geranyl diphosphate = (2E,6E)-farnesyl diphosphate + diphosphate</text>
        <dbReference type="Rhea" id="RHEA:19361"/>
        <dbReference type="ChEBI" id="CHEBI:33019"/>
        <dbReference type="ChEBI" id="CHEBI:58057"/>
        <dbReference type="ChEBI" id="CHEBI:128769"/>
        <dbReference type="ChEBI" id="CHEBI:175763"/>
        <dbReference type="EC" id="2.5.1.10"/>
    </reaction>
</comment>
<dbReference type="EC" id="2.5.1.10" evidence="3"/>
<dbReference type="PANTHER" id="PTHR43281">
    <property type="entry name" value="FARNESYL DIPHOSPHATE SYNTHASE"/>
    <property type="match status" value="1"/>
</dbReference>
<dbReference type="Pfam" id="PF00348">
    <property type="entry name" value="polyprenyl_synt"/>
    <property type="match status" value="1"/>
</dbReference>
<dbReference type="EMBL" id="ACZL01000007">
    <property type="protein sequence ID" value="EHI56525.1"/>
    <property type="molecule type" value="Genomic_DNA"/>
</dbReference>
<evidence type="ECO:0000256" key="1">
    <source>
        <dbReference type="ARBA" id="ARBA00001946"/>
    </source>
</evidence>
<comment type="cofactor">
    <cofactor evidence="1">
        <name>Mg(2+)</name>
        <dbReference type="ChEBI" id="CHEBI:18420"/>
    </cofactor>
</comment>
<dbReference type="InterPro" id="IPR000092">
    <property type="entry name" value="Polyprenyl_synt"/>
</dbReference>
<dbReference type="RefSeq" id="WP_005539420.1">
    <property type="nucleotide sequence ID" value="NZ_JH378829.1"/>
</dbReference>
<dbReference type="GO" id="GO:0046872">
    <property type="term" value="F:metal ion binding"/>
    <property type="evidence" value="ECO:0007669"/>
    <property type="project" value="UniProtKB-KW"/>
</dbReference>
<evidence type="ECO:0000256" key="9">
    <source>
        <dbReference type="ARBA" id="ARBA00032380"/>
    </source>
</evidence>
<dbReference type="PROSITE" id="PS00723">
    <property type="entry name" value="POLYPRENYL_SYNTHASE_1"/>
    <property type="match status" value="1"/>
</dbReference>
<reference evidence="13 14" key="1">
    <citation type="submission" date="2011-08" db="EMBL/GenBank/DDBJ databases">
        <title>The Genome Sequence of Johnsonella ignava ATCC 51276.</title>
        <authorList>
            <consortium name="The Broad Institute Genome Sequencing Platform"/>
            <person name="Earl A."/>
            <person name="Ward D."/>
            <person name="Feldgarden M."/>
            <person name="Gevers D."/>
            <person name="Izard J."/>
            <person name="Blanton J.M."/>
            <person name="Baranova O.V."/>
            <person name="Dewhirst F.E."/>
            <person name="Young S.K."/>
            <person name="Zeng Q."/>
            <person name="Gargeya S."/>
            <person name="Fitzgerald M."/>
            <person name="Haas B."/>
            <person name="Abouelleil A."/>
            <person name="Alvarado L."/>
            <person name="Arachchi H.M."/>
            <person name="Berlin A."/>
            <person name="Brown A."/>
            <person name="Chapman S.B."/>
            <person name="Chen Z."/>
            <person name="Dunbar C."/>
            <person name="Freedman E."/>
            <person name="Gearin G."/>
            <person name="Gellesch M."/>
            <person name="Goldberg J."/>
            <person name="Griggs A."/>
            <person name="Gujja S."/>
            <person name="Heiman D."/>
            <person name="Howarth C."/>
            <person name="Larson L."/>
            <person name="Lui A."/>
            <person name="MacDonald P.J.P."/>
            <person name="Montmayeur A."/>
            <person name="Murphy C."/>
            <person name="Neiman D."/>
            <person name="Pearson M."/>
            <person name="Priest M."/>
            <person name="Roberts A."/>
            <person name="Saif S."/>
            <person name="Shea T."/>
            <person name="Shenoy N."/>
            <person name="Sisk P."/>
            <person name="Stolte C."/>
            <person name="Sykes S."/>
            <person name="Wortman J."/>
            <person name="Nusbaum C."/>
            <person name="Birren B."/>
        </authorList>
    </citation>
    <scope>NUCLEOTIDE SEQUENCE [LARGE SCALE GENOMIC DNA]</scope>
    <source>
        <strain evidence="13 14">ATCC 51276</strain>
    </source>
</reference>
<keyword evidence="14" id="KW-1185">Reference proteome</keyword>
<proteinExistence type="inferred from homology"/>
<evidence type="ECO:0000256" key="10">
    <source>
        <dbReference type="ARBA" id="ARBA00032873"/>
    </source>
</evidence>
<evidence type="ECO:0000256" key="2">
    <source>
        <dbReference type="ARBA" id="ARBA00006706"/>
    </source>
</evidence>
<evidence type="ECO:0000313" key="14">
    <source>
        <dbReference type="Proteomes" id="UP000003011"/>
    </source>
</evidence>
<dbReference type="GO" id="GO:0016114">
    <property type="term" value="P:terpenoid biosynthetic process"/>
    <property type="evidence" value="ECO:0007669"/>
    <property type="project" value="UniProtKB-ARBA"/>
</dbReference>
<dbReference type="AlphaFoldDB" id="G5GFP8"/>
<evidence type="ECO:0000256" key="12">
    <source>
        <dbReference type="RuleBase" id="RU004466"/>
    </source>
</evidence>
<dbReference type="SFLD" id="SFLDS00005">
    <property type="entry name" value="Isoprenoid_Synthase_Type_I"/>
    <property type="match status" value="1"/>
</dbReference>
<name>G5GFP8_9FIRM</name>
<keyword evidence="7" id="KW-0460">Magnesium</keyword>
<dbReference type="Gene3D" id="1.10.600.10">
    <property type="entry name" value="Farnesyl Diphosphate Synthase"/>
    <property type="match status" value="1"/>
</dbReference>
<dbReference type="InterPro" id="IPR008949">
    <property type="entry name" value="Isoprenoid_synthase_dom_sf"/>
</dbReference>
<organism evidence="13 14">
    <name type="scientific">Johnsonella ignava ATCC 51276</name>
    <dbReference type="NCBI Taxonomy" id="679200"/>
    <lineage>
        <taxon>Bacteria</taxon>
        <taxon>Bacillati</taxon>
        <taxon>Bacillota</taxon>
        <taxon>Clostridia</taxon>
        <taxon>Lachnospirales</taxon>
        <taxon>Lachnospiraceae</taxon>
        <taxon>Johnsonella</taxon>
    </lineage>
</organism>
<evidence type="ECO:0000256" key="11">
    <source>
        <dbReference type="ARBA" id="ARBA00049399"/>
    </source>
</evidence>
<dbReference type="OrthoDB" id="9805316at2"/>
<evidence type="ECO:0000256" key="5">
    <source>
        <dbReference type="ARBA" id="ARBA00022679"/>
    </source>
</evidence>
<dbReference type="SFLD" id="SFLDG01017">
    <property type="entry name" value="Polyprenyl_Transferase_Like"/>
    <property type="match status" value="1"/>
</dbReference>